<keyword evidence="8" id="KW-1185">Reference proteome</keyword>
<keyword evidence="4" id="KW-0520">NAD</keyword>
<keyword evidence="3" id="KW-0560">Oxidoreductase</keyword>
<dbReference type="PANTHER" id="PTHR35330">
    <property type="entry name" value="SIROHEME BIOSYNTHESIS PROTEIN MET8"/>
    <property type="match status" value="1"/>
</dbReference>
<dbReference type="Gene3D" id="3.40.50.720">
    <property type="entry name" value="NAD(P)-binding Rossmann-like Domain"/>
    <property type="match status" value="1"/>
</dbReference>
<dbReference type="PANTHER" id="PTHR35330:SF1">
    <property type="entry name" value="SIROHEME BIOSYNTHESIS PROTEIN MET8"/>
    <property type="match status" value="1"/>
</dbReference>
<name>A0A4R3TBH7_9FIRM</name>
<accession>A0A4R3TBH7</accession>
<protein>
    <recommendedName>
        <fullName evidence="2">precorrin-2 dehydrogenase</fullName>
        <ecNumber evidence="2">1.3.1.76</ecNumber>
    </recommendedName>
</protein>
<evidence type="ECO:0000256" key="4">
    <source>
        <dbReference type="ARBA" id="ARBA00023027"/>
    </source>
</evidence>
<dbReference type="SUPFAM" id="SSF75615">
    <property type="entry name" value="Siroheme synthase middle domains-like"/>
    <property type="match status" value="1"/>
</dbReference>
<dbReference type="AlphaFoldDB" id="A0A4R3TBH7"/>
<dbReference type="EC" id="1.3.1.76" evidence="2"/>
<evidence type="ECO:0000256" key="3">
    <source>
        <dbReference type="ARBA" id="ARBA00023002"/>
    </source>
</evidence>
<evidence type="ECO:0000313" key="7">
    <source>
        <dbReference type="EMBL" id="TCU58287.1"/>
    </source>
</evidence>
<reference evidence="7 8" key="1">
    <citation type="submission" date="2019-03" db="EMBL/GenBank/DDBJ databases">
        <title>Genomic Encyclopedia of Type Strains, Phase IV (KMG-IV): sequencing the most valuable type-strain genomes for metagenomic binning, comparative biology and taxonomic classification.</title>
        <authorList>
            <person name="Goeker M."/>
        </authorList>
    </citation>
    <scope>NUCLEOTIDE SEQUENCE [LARGE SCALE GENOMIC DNA]</scope>
    <source>
        <strain evidence="7 8">DSM 29481</strain>
    </source>
</reference>
<comment type="caution">
    <text evidence="7">The sequence shown here is derived from an EMBL/GenBank/DDBJ whole genome shotgun (WGS) entry which is preliminary data.</text>
</comment>
<comment type="catalytic activity">
    <reaction evidence="6">
        <text>precorrin-2 + NAD(+) = sirohydrochlorin + NADH + 2 H(+)</text>
        <dbReference type="Rhea" id="RHEA:15613"/>
        <dbReference type="ChEBI" id="CHEBI:15378"/>
        <dbReference type="ChEBI" id="CHEBI:57540"/>
        <dbReference type="ChEBI" id="CHEBI:57945"/>
        <dbReference type="ChEBI" id="CHEBI:58351"/>
        <dbReference type="ChEBI" id="CHEBI:58827"/>
        <dbReference type="EC" id="1.3.1.76"/>
    </reaction>
</comment>
<dbReference type="Pfam" id="PF13241">
    <property type="entry name" value="NAD_binding_7"/>
    <property type="match status" value="1"/>
</dbReference>
<comment type="pathway">
    <text evidence="1">Porphyrin-containing compound metabolism; siroheme biosynthesis; sirohydrochlorin from precorrin-2: step 1/1.</text>
</comment>
<dbReference type="SUPFAM" id="SSF53800">
    <property type="entry name" value="Chelatase"/>
    <property type="match status" value="1"/>
</dbReference>
<dbReference type="GO" id="GO:0004325">
    <property type="term" value="F:ferrochelatase activity"/>
    <property type="evidence" value="ECO:0007669"/>
    <property type="project" value="InterPro"/>
</dbReference>
<gene>
    <name evidence="7" type="ORF">EDD61_11419</name>
</gene>
<evidence type="ECO:0000256" key="2">
    <source>
        <dbReference type="ARBA" id="ARBA00012400"/>
    </source>
</evidence>
<evidence type="ECO:0000256" key="6">
    <source>
        <dbReference type="ARBA" id="ARBA00047561"/>
    </source>
</evidence>
<dbReference type="InterPro" id="IPR028161">
    <property type="entry name" value="Met8-like"/>
</dbReference>
<evidence type="ECO:0000313" key="8">
    <source>
        <dbReference type="Proteomes" id="UP000295773"/>
    </source>
</evidence>
<dbReference type="InterPro" id="IPR042518">
    <property type="entry name" value="SirC_C"/>
</dbReference>
<dbReference type="SUPFAM" id="SSF51735">
    <property type="entry name" value="NAD(P)-binding Rossmann-fold domains"/>
    <property type="match status" value="1"/>
</dbReference>
<evidence type="ECO:0000256" key="5">
    <source>
        <dbReference type="ARBA" id="ARBA00023244"/>
    </source>
</evidence>
<dbReference type="Gene3D" id="1.10.8.610">
    <property type="entry name" value="SirC, precorrin-2 dehydrogenase, C-terminal helical domain-like"/>
    <property type="match status" value="1"/>
</dbReference>
<dbReference type="Proteomes" id="UP000295773">
    <property type="component" value="Unassembled WGS sequence"/>
</dbReference>
<dbReference type="GO" id="GO:0019354">
    <property type="term" value="P:siroheme biosynthetic process"/>
    <property type="evidence" value="ECO:0007669"/>
    <property type="project" value="UniProtKB-UniPathway"/>
</dbReference>
<organism evidence="7 8">
    <name type="scientific">Longicatena caecimuris</name>
    <dbReference type="NCBI Taxonomy" id="1796635"/>
    <lineage>
        <taxon>Bacteria</taxon>
        <taxon>Bacillati</taxon>
        <taxon>Bacillota</taxon>
        <taxon>Erysipelotrichia</taxon>
        <taxon>Erysipelotrichales</taxon>
        <taxon>Erysipelotrichaceae</taxon>
        <taxon>Longicatena</taxon>
    </lineage>
</organism>
<dbReference type="UniPathway" id="UPA00262">
    <property type="reaction ID" value="UER00222"/>
</dbReference>
<dbReference type="RefSeq" id="WP_132225051.1">
    <property type="nucleotide sequence ID" value="NZ_JADPGE010000006.1"/>
</dbReference>
<keyword evidence="5" id="KW-0627">Porphyrin biosynthesis</keyword>
<sequence length="410" mass="46448">MSLCVQLELKNRKVLIVGGGHVALRKTKLFLREGAKVTIVAPDILKELYALAQCHKRAFTQDDVLDAFLVVAASNDAEVNGEVRQAAQQANVLFMNVEADSQSDVHAMSYIEDAYYALAFTTKGNSPCYAKQVLESFNAQLKQHHVPYLKALKTLRAAILRHVKDGVKKHALLEVLMTMELPLLQFLAKAYLQQRACVLVYHGVTGEKAQEEIALLLQELSLHQPAMAFGYAYLSKRILSQVNDERTAVFSCRKLLAFLQDVSIPVQVVPMFLQEGHFYEEAKQLAYEYHASILPLPYATKDKLHALLQHLYDTYHKEGTKLLITFHASEDSHFEKRCHAICAEMKDMTCCDEKQSKQLEETTQSYPLYMLYGKHASATSTKRISCMSDKILRKQLFDHIMSMLQEKATT</sequence>
<dbReference type="EMBL" id="SMBP01000014">
    <property type="protein sequence ID" value="TCU58287.1"/>
    <property type="molecule type" value="Genomic_DNA"/>
</dbReference>
<dbReference type="NCBIfam" id="TIGR01470">
    <property type="entry name" value="cysG_Nterm"/>
    <property type="match status" value="1"/>
</dbReference>
<dbReference type="InterPro" id="IPR036291">
    <property type="entry name" value="NAD(P)-bd_dom_sf"/>
</dbReference>
<dbReference type="InterPro" id="IPR006367">
    <property type="entry name" value="Sirohaem_synthase_N"/>
</dbReference>
<dbReference type="GO" id="GO:0043115">
    <property type="term" value="F:precorrin-2 dehydrogenase activity"/>
    <property type="evidence" value="ECO:0007669"/>
    <property type="project" value="UniProtKB-EC"/>
</dbReference>
<proteinExistence type="predicted"/>
<evidence type="ECO:0000256" key="1">
    <source>
        <dbReference type="ARBA" id="ARBA00005010"/>
    </source>
</evidence>